<dbReference type="Pfam" id="PF07366">
    <property type="entry name" value="SnoaL"/>
    <property type="match status" value="1"/>
</dbReference>
<dbReference type="Gene3D" id="3.10.450.50">
    <property type="match status" value="1"/>
</dbReference>
<gene>
    <name evidence="1" type="ORF">ACFFTR_52650</name>
</gene>
<sequence>MVTDDIQAALRAMHIMAAGDLTELDQVIHPDAVNREAKAEPPDCRIQGPDGFAASARWLRSAFAELAFDVHEAVASGDLVVVHCTMSGRQVGPFVTYDAHGRVAQAFPPTGERMAVTQTHWHRMREGKIVEHWANRDDLSQGLQLRWVPPTPLYLWRMSRAKRHATRLQYAHPVR</sequence>
<dbReference type="InterPro" id="IPR009959">
    <property type="entry name" value="Cyclase_SnoaL-like"/>
</dbReference>
<protein>
    <submittedName>
        <fullName evidence="1">Ester cyclase</fullName>
    </submittedName>
</protein>
<evidence type="ECO:0000313" key="2">
    <source>
        <dbReference type="Proteomes" id="UP001589608"/>
    </source>
</evidence>
<name>A0ABV5MSB2_9ACTN</name>
<proteinExistence type="predicted"/>
<dbReference type="RefSeq" id="WP_246656332.1">
    <property type="nucleotide sequence ID" value="NZ_CP061913.1"/>
</dbReference>
<dbReference type="SUPFAM" id="SSF54427">
    <property type="entry name" value="NTF2-like"/>
    <property type="match status" value="1"/>
</dbReference>
<organism evidence="1 2">
    <name type="scientific">Dactylosporangium vinaceum</name>
    <dbReference type="NCBI Taxonomy" id="53362"/>
    <lineage>
        <taxon>Bacteria</taxon>
        <taxon>Bacillati</taxon>
        <taxon>Actinomycetota</taxon>
        <taxon>Actinomycetes</taxon>
        <taxon>Micromonosporales</taxon>
        <taxon>Micromonosporaceae</taxon>
        <taxon>Dactylosporangium</taxon>
    </lineage>
</organism>
<comment type="caution">
    <text evidence="1">The sequence shown here is derived from an EMBL/GenBank/DDBJ whole genome shotgun (WGS) entry which is preliminary data.</text>
</comment>
<evidence type="ECO:0000313" key="1">
    <source>
        <dbReference type="EMBL" id="MFB9451767.1"/>
    </source>
</evidence>
<dbReference type="InterPro" id="IPR032710">
    <property type="entry name" value="NTF2-like_dom_sf"/>
</dbReference>
<dbReference type="EMBL" id="JBHMCA010000090">
    <property type="protein sequence ID" value="MFB9451767.1"/>
    <property type="molecule type" value="Genomic_DNA"/>
</dbReference>
<accession>A0ABV5MSB2</accession>
<keyword evidence="2" id="KW-1185">Reference proteome</keyword>
<dbReference type="Proteomes" id="UP001589608">
    <property type="component" value="Unassembled WGS sequence"/>
</dbReference>
<reference evidence="1 2" key="1">
    <citation type="submission" date="2024-09" db="EMBL/GenBank/DDBJ databases">
        <authorList>
            <person name="Sun Q."/>
            <person name="Mori K."/>
        </authorList>
    </citation>
    <scope>NUCLEOTIDE SEQUENCE [LARGE SCALE GENOMIC DNA]</scope>
    <source>
        <strain evidence="1 2">JCM 3307</strain>
    </source>
</reference>